<keyword evidence="4" id="KW-1185">Reference proteome</keyword>
<keyword evidence="1" id="KW-0489">Methyltransferase</keyword>
<dbReference type="InterPro" id="IPR038375">
    <property type="entry name" value="NDUFAF7_sf"/>
</dbReference>
<dbReference type="PANTHER" id="PTHR12049">
    <property type="entry name" value="PROTEIN ARGININE METHYLTRANSFERASE NDUFAF7, MITOCHONDRIAL"/>
    <property type="match status" value="1"/>
</dbReference>
<evidence type="ECO:0000313" key="4">
    <source>
        <dbReference type="Proteomes" id="UP000060487"/>
    </source>
</evidence>
<evidence type="ECO:0008006" key="5">
    <source>
        <dbReference type="Google" id="ProtNLM"/>
    </source>
</evidence>
<accession>A0ABR5SEN3</accession>
<proteinExistence type="predicted"/>
<evidence type="ECO:0000313" key="3">
    <source>
        <dbReference type="EMBL" id="KWT84949.1"/>
    </source>
</evidence>
<evidence type="ECO:0000256" key="1">
    <source>
        <dbReference type="ARBA" id="ARBA00022603"/>
    </source>
</evidence>
<gene>
    <name evidence="3" type="ORF">ASN18_1879</name>
</gene>
<name>A0ABR5SEN3_9BACT</name>
<dbReference type="EMBL" id="LNQR01000067">
    <property type="protein sequence ID" value="KWT84949.1"/>
    <property type="molecule type" value="Genomic_DNA"/>
</dbReference>
<reference evidence="3 4" key="1">
    <citation type="submission" date="2015-11" db="EMBL/GenBank/DDBJ databases">
        <authorList>
            <person name="Lin W."/>
        </authorList>
    </citation>
    <scope>NUCLEOTIDE SEQUENCE [LARGE SCALE GENOMIC DNA]</scope>
    <source>
        <strain evidence="3 4">HCH-1</strain>
    </source>
</reference>
<dbReference type="SUPFAM" id="SSF53335">
    <property type="entry name" value="S-adenosyl-L-methionine-dependent methyltransferases"/>
    <property type="match status" value="1"/>
</dbReference>
<dbReference type="PANTHER" id="PTHR12049:SF7">
    <property type="entry name" value="PROTEIN ARGININE METHYLTRANSFERASE NDUFAF7, MITOCHONDRIAL"/>
    <property type="match status" value="1"/>
</dbReference>
<keyword evidence="2" id="KW-0808">Transferase</keyword>
<protein>
    <recommendedName>
        <fullName evidence="5">Protein containing DUF185</fullName>
    </recommendedName>
</protein>
<dbReference type="InterPro" id="IPR029063">
    <property type="entry name" value="SAM-dependent_MTases_sf"/>
</dbReference>
<dbReference type="Gene3D" id="3.40.50.12710">
    <property type="match status" value="1"/>
</dbReference>
<sequence>MLREIITGRIRDSGPMPFKEFMAEALYHPEYGYYMSKETMPFGREGDFFTASHLHAAFGAAIGRQIEQMWTLMGKPAPFHIIEFGPGRALMASDMLKYLAGTEFFNTISYVIIERNQWQRQRQRAMLMPFSENKITWAASVNELPPACTQVSGCILSNELLDAFPVHLVQMENGKLREVWVSAEGDNLKEILVEPSKEILEYVEEFKIDVLRDTATPFNSVIPAKAGIQSSYRTEINLAVRDWLKDCSAILREGFILTIDYGFPAWQYYQPGRCRGTLLCYHRHKTSENTYENIGQQDITAHVNFSALANWGLGFTPVGYTAQGTFLCSLGIDELLSKIPMDADYQFEAAKIKRLLVPEGMGQSHKVMIQYKGAAANIPNLKGFTIRNQLRELD</sequence>
<organism evidence="3 4">
    <name type="scientific">Candidatus Magnetominusculus xianensis</name>
    <dbReference type="NCBI Taxonomy" id="1748249"/>
    <lineage>
        <taxon>Bacteria</taxon>
        <taxon>Pseudomonadati</taxon>
        <taxon>Nitrospirota</taxon>
        <taxon>Nitrospiria</taxon>
        <taxon>Nitrospirales</taxon>
        <taxon>Nitrospiraceae</taxon>
        <taxon>Candidatus Magnetominusculus</taxon>
    </lineage>
</organism>
<comment type="caution">
    <text evidence="3">The sequence shown here is derived from an EMBL/GenBank/DDBJ whole genome shotgun (WGS) entry which is preliminary data.</text>
</comment>
<dbReference type="Pfam" id="PF02636">
    <property type="entry name" value="Methyltransf_28"/>
    <property type="match status" value="1"/>
</dbReference>
<dbReference type="RefSeq" id="WP_085052493.1">
    <property type="nucleotide sequence ID" value="NZ_LNQR01000067.1"/>
</dbReference>
<dbReference type="InterPro" id="IPR003788">
    <property type="entry name" value="NDUFAF7"/>
</dbReference>
<dbReference type="Proteomes" id="UP000060487">
    <property type="component" value="Unassembled WGS sequence"/>
</dbReference>
<evidence type="ECO:0000256" key="2">
    <source>
        <dbReference type="ARBA" id="ARBA00022679"/>
    </source>
</evidence>